<organism evidence="2 3">
    <name type="scientific">Pauljensenia hongkongensis</name>
    <dbReference type="NCBI Taxonomy" id="178339"/>
    <lineage>
        <taxon>Bacteria</taxon>
        <taxon>Bacillati</taxon>
        <taxon>Actinomycetota</taxon>
        <taxon>Actinomycetes</taxon>
        <taxon>Actinomycetales</taxon>
        <taxon>Actinomycetaceae</taxon>
        <taxon>Pauljensenia</taxon>
    </lineage>
</organism>
<name>A0A1D8B1P7_9ACTO</name>
<dbReference type="KEGG" id="phon:BH719_03590"/>
<reference evidence="2 3" key="1">
    <citation type="submission" date="2016-09" db="EMBL/GenBank/DDBJ databases">
        <title>Complete genome sequence of Actinomyces hongkongensis HKU8.</title>
        <authorList>
            <person name="Gao Y.-X."/>
            <person name="Zhou Y.-Y."/>
            <person name="Xie Y."/>
            <person name="Wang M."/>
            <person name="Wang S.-J."/>
            <person name="Shen S.-G."/>
        </authorList>
    </citation>
    <scope>NUCLEOTIDE SEQUENCE [LARGE SCALE GENOMIC DNA]</scope>
    <source>
        <strain evidence="2 3">HKU8</strain>
    </source>
</reference>
<gene>
    <name evidence="2" type="ORF">BH719_03590</name>
</gene>
<dbReference type="Proteomes" id="UP000095214">
    <property type="component" value="Chromosome"/>
</dbReference>
<proteinExistence type="predicted"/>
<keyword evidence="3" id="KW-1185">Reference proteome</keyword>
<evidence type="ECO:0000313" key="3">
    <source>
        <dbReference type="Proteomes" id="UP000095214"/>
    </source>
</evidence>
<sequence length="72" mass="7514">MGTARQRAAARYASLTRSRSEDDPTLLAARQDLHAAELEDAINRALASAPPLGAEQRARLAAMLSAGKAVAA</sequence>
<protein>
    <submittedName>
        <fullName evidence="2">Uncharacterized protein</fullName>
    </submittedName>
</protein>
<dbReference type="STRING" id="178339.BH719_03590"/>
<feature type="region of interest" description="Disordered" evidence="1">
    <location>
        <begin position="1"/>
        <end position="23"/>
    </location>
</feature>
<dbReference type="EMBL" id="CP017298">
    <property type="protein sequence ID" value="AOS47053.1"/>
    <property type="molecule type" value="Genomic_DNA"/>
</dbReference>
<evidence type="ECO:0000313" key="2">
    <source>
        <dbReference type="EMBL" id="AOS47053.1"/>
    </source>
</evidence>
<accession>A0A1D8B1P7</accession>
<evidence type="ECO:0000256" key="1">
    <source>
        <dbReference type="SAM" id="MobiDB-lite"/>
    </source>
</evidence>
<dbReference type="AlphaFoldDB" id="A0A1D8B1P7"/>